<dbReference type="InterPro" id="IPR001254">
    <property type="entry name" value="Trypsin_dom"/>
</dbReference>
<reference evidence="4" key="1">
    <citation type="submission" date="2022-12" db="EMBL/GenBank/DDBJ databases">
        <title>Genome assemblies of Blomia tropicalis.</title>
        <authorList>
            <person name="Cui Y."/>
        </authorList>
    </citation>
    <scope>NUCLEOTIDE SEQUENCE</scope>
    <source>
        <tissue evidence="4">Adult mites</tissue>
    </source>
</reference>
<dbReference type="PANTHER" id="PTHR24258:SF140">
    <property type="entry name" value="BCDNA.GH08420-RELATED"/>
    <property type="match status" value="1"/>
</dbReference>
<feature type="domain" description="Peptidase S1" evidence="3">
    <location>
        <begin position="13"/>
        <end position="183"/>
    </location>
</feature>
<accession>A0A9Q0MDQ5</accession>
<dbReference type="SMART" id="SM00680">
    <property type="entry name" value="CLIP"/>
    <property type="match status" value="1"/>
</dbReference>
<dbReference type="PRINTS" id="PR00722">
    <property type="entry name" value="CHYMOTRYPSIN"/>
</dbReference>
<dbReference type="Gene3D" id="2.40.10.10">
    <property type="entry name" value="Trypsin-like serine proteases"/>
    <property type="match status" value="2"/>
</dbReference>
<gene>
    <name evidence="4" type="ORF">RDWZM_002540</name>
</gene>
<dbReference type="Pfam" id="PF00089">
    <property type="entry name" value="Trypsin"/>
    <property type="match status" value="1"/>
</dbReference>
<evidence type="ECO:0000256" key="2">
    <source>
        <dbReference type="ARBA" id="ARBA00023157"/>
    </source>
</evidence>
<dbReference type="EMBL" id="JAPWDV010000001">
    <property type="protein sequence ID" value="KAJ6223995.1"/>
    <property type="molecule type" value="Genomic_DNA"/>
</dbReference>
<dbReference type="InterPro" id="IPR043504">
    <property type="entry name" value="Peptidase_S1_PA_chymotrypsin"/>
</dbReference>
<dbReference type="Proteomes" id="UP001142055">
    <property type="component" value="Chromosome 1"/>
</dbReference>
<dbReference type="AlphaFoldDB" id="A0A9Q0MDQ5"/>
<dbReference type="GO" id="GO:0004252">
    <property type="term" value="F:serine-type endopeptidase activity"/>
    <property type="evidence" value="ECO:0007669"/>
    <property type="project" value="InterPro"/>
</dbReference>
<name>A0A9Q0MDQ5_BLOTA</name>
<sequence>MPTLEAIKKLGPKVATTYVHHNHNGQSLDNDIALLKLQLPVEINTNICLVCLPTRSNKRGPGKRCTVTGYGFEHESGPIALRVRQASVPIVEDHECTTRINGVTERQFILPASSFCAGGEGGNDACQGDGGSGLVIHQRGLPPINEVISSSSNGWTRTLPNCSPICFGAAFRFYFCWMMMMMMSIQLDRPNPVRLSPNRLNVSYLTDTLSNISTTNNLNYCLTPFGTRGECSDIRRCVYLILDLTILRQSVCFRNVLLPGVCCPIDGINGIRPFKPTTLPSTTNGLPSSTISDNDEYVPTTSNIYDHEMMVPITSTNVPNNGIHKPSLELPSNSKPSFPNRPLWSSDNGECGFAGRDARIVGGEDAIPGQWPWVVSTQ</sequence>
<protein>
    <recommendedName>
        <fullName evidence="3">Peptidase S1 domain-containing protein</fullName>
    </recommendedName>
</protein>
<dbReference type="InterPro" id="IPR022700">
    <property type="entry name" value="CLIP"/>
</dbReference>
<dbReference type="PANTHER" id="PTHR24258">
    <property type="entry name" value="SERINE PROTEASE-RELATED"/>
    <property type="match status" value="1"/>
</dbReference>
<keyword evidence="2" id="KW-1015">Disulfide bond</keyword>
<dbReference type="InterPro" id="IPR001314">
    <property type="entry name" value="Peptidase_S1A"/>
</dbReference>
<dbReference type="PROSITE" id="PS50240">
    <property type="entry name" value="TRYPSIN_DOM"/>
    <property type="match status" value="1"/>
</dbReference>
<evidence type="ECO:0000313" key="4">
    <source>
        <dbReference type="EMBL" id="KAJ6223995.1"/>
    </source>
</evidence>
<dbReference type="GO" id="GO:0006508">
    <property type="term" value="P:proteolysis"/>
    <property type="evidence" value="ECO:0007669"/>
    <property type="project" value="InterPro"/>
</dbReference>
<proteinExistence type="predicted"/>
<dbReference type="SMART" id="SM00020">
    <property type="entry name" value="Tryp_SPc"/>
    <property type="match status" value="1"/>
</dbReference>
<dbReference type="SUPFAM" id="SSF50494">
    <property type="entry name" value="Trypsin-like serine proteases"/>
    <property type="match status" value="2"/>
</dbReference>
<comment type="caution">
    <text evidence="4">The sequence shown here is derived from an EMBL/GenBank/DDBJ whole genome shotgun (WGS) entry which is preliminary data.</text>
</comment>
<evidence type="ECO:0000256" key="1">
    <source>
        <dbReference type="ARBA" id="ARBA00022729"/>
    </source>
</evidence>
<keyword evidence="5" id="KW-1185">Reference proteome</keyword>
<evidence type="ECO:0000259" key="3">
    <source>
        <dbReference type="PROSITE" id="PS50240"/>
    </source>
</evidence>
<organism evidence="4 5">
    <name type="scientific">Blomia tropicalis</name>
    <name type="common">Mite</name>
    <dbReference type="NCBI Taxonomy" id="40697"/>
    <lineage>
        <taxon>Eukaryota</taxon>
        <taxon>Metazoa</taxon>
        <taxon>Ecdysozoa</taxon>
        <taxon>Arthropoda</taxon>
        <taxon>Chelicerata</taxon>
        <taxon>Arachnida</taxon>
        <taxon>Acari</taxon>
        <taxon>Acariformes</taxon>
        <taxon>Sarcoptiformes</taxon>
        <taxon>Astigmata</taxon>
        <taxon>Glycyphagoidea</taxon>
        <taxon>Echimyopodidae</taxon>
        <taxon>Blomia</taxon>
    </lineage>
</organism>
<evidence type="ECO:0000313" key="5">
    <source>
        <dbReference type="Proteomes" id="UP001142055"/>
    </source>
</evidence>
<dbReference type="InterPro" id="IPR009003">
    <property type="entry name" value="Peptidase_S1_PA"/>
</dbReference>
<keyword evidence="1" id="KW-0732">Signal</keyword>